<dbReference type="Pfam" id="PF04665">
    <property type="entry name" value="Pox_A32"/>
    <property type="match status" value="1"/>
</dbReference>
<comment type="caution">
    <text evidence="1">The sequence shown here is derived from an EMBL/GenBank/DDBJ whole genome shotgun (WGS) entry which is preliminary data.</text>
</comment>
<dbReference type="SUPFAM" id="SSF52540">
    <property type="entry name" value="P-loop containing nucleoside triphosphate hydrolases"/>
    <property type="match status" value="1"/>
</dbReference>
<reference evidence="1 2" key="1">
    <citation type="journal article" date="2015" name="Nature">
        <title>rRNA introns, odd ribosomes, and small enigmatic genomes across a large radiation of phyla.</title>
        <authorList>
            <person name="Brown C.T."/>
            <person name="Hug L.A."/>
            <person name="Thomas B.C."/>
            <person name="Sharon I."/>
            <person name="Castelle C.J."/>
            <person name="Singh A."/>
            <person name="Wilkins M.J."/>
            <person name="Williams K.H."/>
            <person name="Banfield J.F."/>
        </authorList>
    </citation>
    <scope>NUCLEOTIDE SEQUENCE [LARGE SCALE GENOMIC DNA]</scope>
</reference>
<name>A0A0G0FFS9_9BACT</name>
<proteinExistence type="predicted"/>
<dbReference type="EMBL" id="LBQH01000001">
    <property type="protein sequence ID" value="KKP78367.1"/>
    <property type="molecule type" value="Genomic_DNA"/>
</dbReference>
<protein>
    <recommendedName>
        <fullName evidence="3">AAA+ ATPase domain-containing protein</fullName>
    </recommendedName>
</protein>
<evidence type="ECO:0000313" key="1">
    <source>
        <dbReference type="EMBL" id="KKP78367.1"/>
    </source>
</evidence>
<accession>A0A0G0FFS9</accession>
<dbReference type="AlphaFoldDB" id="A0A0G0FFS9"/>
<dbReference type="Gene3D" id="3.40.50.300">
    <property type="entry name" value="P-loop containing nucleotide triphosphate hydrolases"/>
    <property type="match status" value="1"/>
</dbReference>
<dbReference type="Proteomes" id="UP000034816">
    <property type="component" value="Unassembled WGS sequence"/>
</dbReference>
<organism evidence="1 2">
    <name type="scientific">candidate division WS6 bacterium GW2011_GWF1_35_23</name>
    <dbReference type="NCBI Taxonomy" id="1619097"/>
    <lineage>
        <taxon>Bacteria</taxon>
        <taxon>Candidatus Dojkabacteria</taxon>
    </lineage>
</organism>
<gene>
    <name evidence="1" type="ORF">UR73_C0001G0007</name>
</gene>
<sequence length="231" mass="27139">MDSIIKTDNDSNIDESNYDVSFEPKKIDNLVELLNSDLYKNFSMLLWGPRRSGKTTFLFTLLEKLLKIINIDKSIIIKYKNTSEKDKDNDGILNFELSDSSLWILNSIIVEQKKIFQDEELSKKSLHYFIIFDDIQSTESFLKEKFNLIINTLLVEGRHINISIIITIQQKNFLQKQQRDNFDFFACILPFSALYGDEIKKIYFDKINLDKTKEFDVAVYCKSEQFIIRAP</sequence>
<dbReference type="InterPro" id="IPR006758">
    <property type="entry name" value="A32L"/>
</dbReference>
<evidence type="ECO:0000313" key="2">
    <source>
        <dbReference type="Proteomes" id="UP000034816"/>
    </source>
</evidence>
<dbReference type="InterPro" id="IPR027417">
    <property type="entry name" value="P-loop_NTPase"/>
</dbReference>
<evidence type="ECO:0008006" key="3">
    <source>
        <dbReference type="Google" id="ProtNLM"/>
    </source>
</evidence>